<dbReference type="EMBL" id="JBBBZM010000014">
    <property type="protein sequence ID" value="KAL0639094.1"/>
    <property type="molecule type" value="Genomic_DNA"/>
</dbReference>
<feature type="region of interest" description="Disordered" evidence="1">
    <location>
        <begin position="305"/>
        <end position="342"/>
    </location>
</feature>
<dbReference type="Proteomes" id="UP001447188">
    <property type="component" value="Unassembled WGS sequence"/>
</dbReference>
<dbReference type="PANTHER" id="PTHR34706:SF1">
    <property type="entry name" value="VWFA DOMAIN-CONTAINING PROTEIN"/>
    <property type="match status" value="1"/>
</dbReference>
<name>A0ABR3GT18_9PEZI</name>
<reference evidence="2 3" key="1">
    <citation type="submission" date="2024-02" db="EMBL/GenBank/DDBJ databases">
        <title>Discinaceae phylogenomics.</title>
        <authorList>
            <person name="Dirks A.C."/>
            <person name="James T.Y."/>
        </authorList>
    </citation>
    <scope>NUCLEOTIDE SEQUENCE [LARGE SCALE GENOMIC DNA]</scope>
    <source>
        <strain evidence="2 3">ACD0624</strain>
    </source>
</reference>
<sequence>MDVATANPASTDTLVGGVENLKINSQAKAVREPTSVDECRQRLEKAIKSKGLQQFYPEVTNELAERAANLVNELRDKKQCSWEMANQFAILALYDLAILIDDSDSMVYDQKGARIKTLQKILNAIADIYNLAREQGILTVRFLNATKGKKNVTAKTVKTVIKGHDYGGVTRIGTELKKKILDKFVLGVDMKKPLLIMVITDGAAEGESTNLLESVIKNCIYELSKEGGTAKGPNSVAFQFSRVGDDDGAMELLKKLDDDKEVGIYVDCLPMTNRLEDLGEKPERKWVLMSKLLLGAISDYWDGADEEIDDETKGTLDPKANTNDDSDEEDEEVDGSDEEDEE</sequence>
<evidence type="ECO:0008006" key="4">
    <source>
        <dbReference type="Google" id="ProtNLM"/>
    </source>
</evidence>
<organism evidence="2 3">
    <name type="scientific">Discina gigas</name>
    <dbReference type="NCBI Taxonomy" id="1032678"/>
    <lineage>
        <taxon>Eukaryota</taxon>
        <taxon>Fungi</taxon>
        <taxon>Dikarya</taxon>
        <taxon>Ascomycota</taxon>
        <taxon>Pezizomycotina</taxon>
        <taxon>Pezizomycetes</taxon>
        <taxon>Pezizales</taxon>
        <taxon>Discinaceae</taxon>
        <taxon>Discina</taxon>
    </lineage>
</organism>
<dbReference type="InterPro" id="IPR036465">
    <property type="entry name" value="vWFA_dom_sf"/>
</dbReference>
<dbReference type="SUPFAM" id="SSF53300">
    <property type="entry name" value="vWA-like"/>
    <property type="match status" value="1"/>
</dbReference>
<gene>
    <name evidence="2" type="ORF">Q9L58_001777</name>
</gene>
<dbReference type="PANTHER" id="PTHR34706">
    <property type="entry name" value="SLR1338 PROTEIN"/>
    <property type="match status" value="1"/>
</dbReference>
<feature type="compositionally biased region" description="Acidic residues" evidence="1">
    <location>
        <begin position="324"/>
        <end position="342"/>
    </location>
</feature>
<keyword evidence="3" id="KW-1185">Reference proteome</keyword>
<evidence type="ECO:0000256" key="1">
    <source>
        <dbReference type="SAM" id="MobiDB-lite"/>
    </source>
</evidence>
<comment type="caution">
    <text evidence="2">The sequence shown here is derived from an EMBL/GenBank/DDBJ whole genome shotgun (WGS) entry which is preliminary data.</text>
</comment>
<accession>A0ABR3GT18</accession>
<dbReference type="Gene3D" id="3.40.50.410">
    <property type="entry name" value="von Willebrand factor, type A domain"/>
    <property type="match status" value="1"/>
</dbReference>
<evidence type="ECO:0000313" key="2">
    <source>
        <dbReference type="EMBL" id="KAL0639094.1"/>
    </source>
</evidence>
<protein>
    <recommendedName>
        <fullName evidence="4">VWFA domain-containing protein</fullName>
    </recommendedName>
</protein>
<proteinExistence type="predicted"/>
<evidence type="ECO:0000313" key="3">
    <source>
        <dbReference type="Proteomes" id="UP001447188"/>
    </source>
</evidence>